<evidence type="ECO:0000313" key="2">
    <source>
        <dbReference type="Proteomes" id="UP001320245"/>
    </source>
</evidence>
<protein>
    <submittedName>
        <fullName evidence="1">Uncharacterized protein</fullName>
    </submittedName>
</protein>
<dbReference type="AlphaFoldDB" id="A0AAN9YF88"/>
<name>A0AAN9YF88_9PEZI</name>
<accession>A0AAN9YF88</accession>
<keyword evidence="2" id="KW-1185">Reference proteome</keyword>
<proteinExistence type="predicted"/>
<reference evidence="1 2" key="1">
    <citation type="journal article" date="2023" name="PLoS ONE">
        <title>Cytospora paraplurivora sp. nov. isolated from orchards with fruit tree decline syndrome in Ontario, Canada.</title>
        <authorList>
            <person name="Ilyukhin E."/>
            <person name="Nguyen H.D.T."/>
            <person name="Castle A.J."/>
            <person name="Ellouze W."/>
        </authorList>
    </citation>
    <scope>NUCLEOTIDE SEQUENCE [LARGE SCALE GENOMIC DNA]</scope>
    <source>
        <strain evidence="1 2">FDS-564</strain>
    </source>
</reference>
<sequence length="168" mass="18803">MGRNSGGKKHLHTGDQTDPPSYDDLHAYLIEAVDMAAKLIRQQYIEIGVWPDILQHYMVRPQDVNKDGNTVEGLAWLVRKELGWPPKIKDPRKPQKEDADHAVLDLVTHEELLEVALKTSLGASEGGTVDISDGRVHISINGVRDYTNWRPVFANTEASKSDEPDQLT</sequence>
<evidence type="ECO:0000313" key="1">
    <source>
        <dbReference type="EMBL" id="KAK7737891.1"/>
    </source>
</evidence>
<gene>
    <name evidence="1" type="ORF">SLS53_006269</name>
</gene>
<dbReference type="Proteomes" id="UP001320245">
    <property type="component" value="Unassembled WGS sequence"/>
</dbReference>
<comment type="caution">
    <text evidence="1">The sequence shown here is derived from an EMBL/GenBank/DDBJ whole genome shotgun (WGS) entry which is preliminary data.</text>
</comment>
<organism evidence="1 2">
    <name type="scientific">Cytospora paraplurivora</name>
    <dbReference type="NCBI Taxonomy" id="2898453"/>
    <lineage>
        <taxon>Eukaryota</taxon>
        <taxon>Fungi</taxon>
        <taxon>Dikarya</taxon>
        <taxon>Ascomycota</taxon>
        <taxon>Pezizomycotina</taxon>
        <taxon>Sordariomycetes</taxon>
        <taxon>Sordariomycetidae</taxon>
        <taxon>Diaporthales</taxon>
        <taxon>Cytosporaceae</taxon>
        <taxon>Cytospora</taxon>
    </lineage>
</organism>
<dbReference type="EMBL" id="JAJSPL020000027">
    <property type="protein sequence ID" value="KAK7737891.1"/>
    <property type="molecule type" value="Genomic_DNA"/>
</dbReference>